<dbReference type="EMBL" id="BQNB010014258">
    <property type="protein sequence ID" value="GJT26010.1"/>
    <property type="molecule type" value="Genomic_DNA"/>
</dbReference>
<sequence length="111" mass="12440">MENEHELSYETLTRVYLGSYEHYKGVVAEVEHSKPGFELQGAKMVETGRLHFLNFFNDPRIIREQRIAAYKGYRGGGHMGDDVESLGAVLERLWCKVEVDGGGFGSCGVRG</sequence>
<protein>
    <submittedName>
        <fullName evidence="1">Uncharacterized protein</fullName>
    </submittedName>
</protein>
<accession>A0ABQ5CG27</accession>
<dbReference type="Proteomes" id="UP001151760">
    <property type="component" value="Unassembled WGS sequence"/>
</dbReference>
<name>A0ABQ5CG27_9ASTR</name>
<gene>
    <name evidence="1" type="ORF">Tco_0895947</name>
</gene>
<reference evidence="1" key="1">
    <citation type="journal article" date="2022" name="Int. J. Mol. Sci.">
        <title>Draft Genome of Tanacetum Coccineum: Genomic Comparison of Closely Related Tanacetum-Family Plants.</title>
        <authorList>
            <person name="Yamashiro T."/>
            <person name="Shiraishi A."/>
            <person name="Nakayama K."/>
            <person name="Satake H."/>
        </authorList>
    </citation>
    <scope>NUCLEOTIDE SEQUENCE</scope>
</reference>
<evidence type="ECO:0000313" key="1">
    <source>
        <dbReference type="EMBL" id="GJT26010.1"/>
    </source>
</evidence>
<comment type="caution">
    <text evidence="1">The sequence shown here is derived from an EMBL/GenBank/DDBJ whole genome shotgun (WGS) entry which is preliminary data.</text>
</comment>
<proteinExistence type="predicted"/>
<organism evidence="1 2">
    <name type="scientific">Tanacetum coccineum</name>
    <dbReference type="NCBI Taxonomy" id="301880"/>
    <lineage>
        <taxon>Eukaryota</taxon>
        <taxon>Viridiplantae</taxon>
        <taxon>Streptophyta</taxon>
        <taxon>Embryophyta</taxon>
        <taxon>Tracheophyta</taxon>
        <taxon>Spermatophyta</taxon>
        <taxon>Magnoliopsida</taxon>
        <taxon>eudicotyledons</taxon>
        <taxon>Gunneridae</taxon>
        <taxon>Pentapetalae</taxon>
        <taxon>asterids</taxon>
        <taxon>campanulids</taxon>
        <taxon>Asterales</taxon>
        <taxon>Asteraceae</taxon>
        <taxon>Asteroideae</taxon>
        <taxon>Anthemideae</taxon>
        <taxon>Anthemidinae</taxon>
        <taxon>Tanacetum</taxon>
    </lineage>
</organism>
<reference evidence="1" key="2">
    <citation type="submission" date="2022-01" db="EMBL/GenBank/DDBJ databases">
        <authorList>
            <person name="Yamashiro T."/>
            <person name="Shiraishi A."/>
            <person name="Satake H."/>
            <person name="Nakayama K."/>
        </authorList>
    </citation>
    <scope>NUCLEOTIDE SEQUENCE</scope>
</reference>
<evidence type="ECO:0000313" key="2">
    <source>
        <dbReference type="Proteomes" id="UP001151760"/>
    </source>
</evidence>
<keyword evidence="2" id="KW-1185">Reference proteome</keyword>